<dbReference type="Gene3D" id="3.90.215.10">
    <property type="entry name" value="Gamma Fibrinogen, chain A, domain 1"/>
    <property type="match status" value="1"/>
</dbReference>
<keyword evidence="1" id="KW-0732">Signal</keyword>
<organism evidence="3 4">
    <name type="scientific">Meganyctiphanes norvegica</name>
    <name type="common">Northern krill</name>
    <name type="synonym">Thysanopoda norvegica</name>
    <dbReference type="NCBI Taxonomy" id="48144"/>
    <lineage>
        <taxon>Eukaryota</taxon>
        <taxon>Metazoa</taxon>
        <taxon>Ecdysozoa</taxon>
        <taxon>Arthropoda</taxon>
        <taxon>Crustacea</taxon>
        <taxon>Multicrustacea</taxon>
        <taxon>Malacostraca</taxon>
        <taxon>Eumalacostraca</taxon>
        <taxon>Eucarida</taxon>
        <taxon>Euphausiacea</taxon>
        <taxon>Euphausiidae</taxon>
        <taxon>Meganyctiphanes</taxon>
    </lineage>
</organism>
<dbReference type="CDD" id="cd00087">
    <property type="entry name" value="FReD"/>
    <property type="match status" value="1"/>
</dbReference>
<evidence type="ECO:0000256" key="1">
    <source>
        <dbReference type="SAM" id="SignalP"/>
    </source>
</evidence>
<name>A0AAV2SLD0_MEGNR</name>
<sequence length="323" mass="36047">KLQSAITLATIMWFKIASCFIFLGFNLVSAAGSGPGTGTRQGPRDCDEIYQAGNEYEGFYAIFPNSSNPDEGALVYCGVNEGLFARNTSAPRTNAKNCQDLKDGGMNSDGINVIYPYANHPESPIIVFCRQELLGGGWTVFQRRDDFDSQLDFYKTFDEYAQGFGNVGTEFYLGNDIIHELTQQGVNELYIELTSFAGVTKYAHYDMFNVGPRDDPNPYAIDYYQLTVGHFSGTAGDSLNYHNGYSFTTYDADHDTFPNGNCADVHEGAWWHGYCGYANLNGRYYEDAESHGNTAIFWDTFNDVPDNEPLKKTAMMTRGLKQQ</sequence>
<evidence type="ECO:0000313" key="4">
    <source>
        <dbReference type="Proteomes" id="UP001497623"/>
    </source>
</evidence>
<dbReference type="Proteomes" id="UP001497623">
    <property type="component" value="Unassembled WGS sequence"/>
</dbReference>
<keyword evidence="4" id="KW-1185">Reference proteome</keyword>
<dbReference type="EMBL" id="CAXKWB010094172">
    <property type="protein sequence ID" value="CAL4218660.1"/>
    <property type="molecule type" value="Genomic_DNA"/>
</dbReference>
<dbReference type="SMART" id="SM00186">
    <property type="entry name" value="FBG"/>
    <property type="match status" value="1"/>
</dbReference>
<dbReference type="InterPro" id="IPR036056">
    <property type="entry name" value="Fibrinogen-like_C"/>
</dbReference>
<dbReference type="GO" id="GO:0005615">
    <property type="term" value="C:extracellular space"/>
    <property type="evidence" value="ECO:0007669"/>
    <property type="project" value="TreeGrafter"/>
</dbReference>
<evidence type="ECO:0000313" key="3">
    <source>
        <dbReference type="EMBL" id="CAL4218660.1"/>
    </source>
</evidence>
<comment type="caution">
    <text evidence="3">The sequence shown here is derived from an EMBL/GenBank/DDBJ whole genome shotgun (WGS) entry which is preliminary data.</text>
</comment>
<dbReference type="InterPro" id="IPR014716">
    <property type="entry name" value="Fibrinogen_a/b/g_C_1"/>
</dbReference>
<dbReference type="AlphaFoldDB" id="A0AAV2SLD0"/>
<dbReference type="PROSITE" id="PS51406">
    <property type="entry name" value="FIBRINOGEN_C_2"/>
    <property type="match status" value="1"/>
</dbReference>
<feature type="chain" id="PRO_5043427475" description="Fibrinogen C-terminal domain-containing protein" evidence="1">
    <location>
        <begin position="31"/>
        <end position="323"/>
    </location>
</feature>
<dbReference type="Pfam" id="PF00147">
    <property type="entry name" value="Fibrinogen_C"/>
    <property type="match status" value="1"/>
</dbReference>
<evidence type="ECO:0000259" key="2">
    <source>
        <dbReference type="PROSITE" id="PS51406"/>
    </source>
</evidence>
<dbReference type="PANTHER" id="PTHR19143">
    <property type="entry name" value="FIBRINOGEN/TENASCIN/ANGIOPOEITIN"/>
    <property type="match status" value="1"/>
</dbReference>
<dbReference type="InterPro" id="IPR050373">
    <property type="entry name" value="Fibrinogen_C-term_domain"/>
</dbReference>
<feature type="signal peptide" evidence="1">
    <location>
        <begin position="1"/>
        <end position="30"/>
    </location>
</feature>
<dbReference type="SUPFAM" id="SSF56496">
    <property type="entry name" value="Fibrinogen C-terminal domain-like"/>
    <property type="match status" value="1"/>
</dbReference>
<protein>
    <recommendedName>
        <fullName evidence="2">Fibrinogen C-terminal domain-containing protein</fullName>
    </recommendedName>
</protein>
<gene>
    <name evidence="3" type="ORF">MNOR_LOCUS38931</name>
</gene>
<reference evidence="3 4" key="1">
    <citation type="submission" date="2024-05" db="EMBL/GenBank/DDBJ databases">
        <authorList>
            <person name="Wallberg A."/>
        </authorList>
    </citation>
    <scope>NUCLEOTIDE SEQUENCE [LARGE SCALE GENOMIC DNA]</scope>
</reference>
<feature type="non-terminal residue" evidence="3">
    <location>
        <position position="1"/>
    </location>
</feature>
<dbReference type="InterPro" id="IPR002181">
    <property type="entry name" value="Fibrinogen_a/b/g_C_dom"/>
</dbReference>
<proteinExistence type="predicted"/>
<feature type="domain" description="Fibrinogen C-terminal" evidence="2">
    <location>
        <begin position="89"/>
        <end position="321"/>
    </location>
</feature>
<accession>A0AAV2SLD0</accession>